<dbReference type="PATRIC" id="fig|1121328.3.peg.795"/>
<evidence type="ECO:0000313" key="1">
    <source>
        <dbReference type="EMBL" id="KXZ39714.1"/>
    </source>
</evidence>
<dbReference type="RefSeq" id="WP_066069341.1">
    <property type="nucleotide sequence ID" value="NZ_FRBG01000003.1"/>
</dbReference>
<dbReference type="SUPFAM" id="SSF101386">
    <property type="entry name" value="all-alpha NTP pyrophosphatases"/>
    <property type="match status" value="1"/>
</dbReference>
<dbReference type="InterPro" id="IPR014871">
    <property type="entry name" value="dUTPase/dCTP_pyrophosphatase"/>
</dbReference>
<dbReference type="Pfam" id="PF08761">
    <property type="entry name" value="dUTPase_2"/>
    <property type="match status" value="1"/>
</dbReference>
<reference evidence="1 3" key="1">
    <citation type="submission" date="2016-02" db="EMBL/GenBank/DDBJ databases">
        <title>Draft genome sequence for Clostridium paradoxum JW-YL-7.</title>
        <authorList>
            <person name="Utturkar S.M."/>
            <person name="Lancaster A."/>
            <person name="Poole F.L."/>
            <person name="Adams M.W."/>
            <person name="Brown S.D."/>
        </authorList>
    </citation>
    <scope>NUCLEOTIDE SEQUENCE [LARGE SCALE GENOMIC DNA]</scope>
    <source>
        <strain evidence="1 3">JW-YL-7</strain>
    </source>
</reference>
<dbReference type="Gene3D" id="1.10.4010.10">
    <property type="entry name" value="Type II deoxyuridine triphosphatase"/>
    <property type="match status" value="1"/>
</dbReference>
<evidence type="ECO:0000313" key="3">
    <source>
        <dbReference type="Proteomes" id="UP000092605"/>
    </source>
</evidence>
<dbReference type="InterPro" id="IPR016947">
    <property type="entry name" value="UCP030140"/>
</dbReference>
<dbReference type="OrthoDB" id="5506143at2"/>
<evidence type="ECO:0000313" key="2">
    <source>
        <dbReference type="EMBL" id="SHK63688.1"/>
    </source>
</evidence>
<protein>
    <submittedName>
        <fullName evidence="1 2">dUTPase</fullName>
    </submittedName>
</protein>
<dbReference type="CDD" id="cd11527">
    <property type="entry name" value="NTP-PPase_dUTPase"/>
    <property type="match status" value="1"/>
</dbReference>
<dbReference type="Proteomes" id="UP000323392">
    <property type="component" value="Unassembled WGS sequence"/>
</dbReference>
<keyword evidence="4" id="KW-1185">Reference proteome</keyword>
<dbReference type="EMBL" id="LSFY01000001">
    <property type="protein sequence ID" value="KXZ39714.1"/>
    <property type="molecule type" value="Genomic_DNA"/>
</dbReference>
<organism evidence="1 3">
    <name type="scientific">Alkalithermobacter thermoalcaliphilus JW-YL-7 = DSM 7308</name>
    <dbReference type="NCBI Taxonomy" id="1121328"/>
    <lineage>
        <taxon>Bacteria</taxon>
        <taxon>Bacillati</taxon>
        <taxon>Bacillota</taxon>
        <taxon>Clostridia</taxon>
        <taxon>Peptostreptococcales</taxon>
        <taxon>Tepidibacteraceae</taxon>
        <taxon>Alkalithermobacter</taxon>
    </lineage>
</organism>
<proteinExistence type="predicted"/>
<dbReference type="STRING" id="1121328.JWYL7_0789"/>
<accession>A0A150FQ23</accession>
<comment type="caution">
    <text evidence="1">The sequence shown here is derived from an EMBL/GenBank/DDBJ whole genome shotgun (WGS) entry which is preliminary data.</text>
</comment>
<dbReference type="EMBL" id="FRBG01000003">
    <property type="protein sequence ID" value="SHK63688.1"/>
    <property type="molecule type" value="Genomic_DNA"/>
</dbReference>
<evidence type="ECO:0000313" key="4">
    <source>
        <dbReference type="Proteomes" id="UP000323392"/>
    </source>
</evidence>
<gene>
    <name evidence="1" type="ORF">JWYL7_0789</name>
    <name evidence="2" type="ORF">SAMN05661008_00608</name>
</gene>
<reference evidence="2 4" key="2">
    <citation type="submission" date="2016-11" db="EMBL/GenBank/DDBJ databases">
        <authorList>
            <person name="Varghese N."/>
            <person name="Submissions S."/>
        </authorList>
    </citation>
    <scope>NUCLEOTIDE SEQUENCE [LARGE SCALE GENOMIC DNA]</scope>
    <source>
        <strain evidence="2 4">DSM 7308</strain>
    </source>
</reference>
<dbReference type="Proteomes" id="UP000092605">
    <property type="component" value="Unassembled WGS sequence"/>
</dbReference>
<name>A0A150FQ23_CLOPD</name>
<sequence length="166" mass="19207">MNLEKLYFLQKELDEKINITHNLHGHSLTSYKILALNVELSELANETRCFKFWSNKKSSPKNIVLEEFVDCLHFILSIGLDLGFDFISFEDIKSIHSSKDGDISLKFLEVFDSISKLKNSLSKSDYINMFSSFISLANELNLSESEIEDAYIQKNNINHLRQEEGY</sequence>
<dbReference type="PIRSF" id="PIRSF030140">
    <property type="entry name" value="UCP030140"/>
    <property type="match status" value="1"/>
</dbReference>
<dbReference type="AlphaFoldDB" id="A0A150FQ23"/>